<feature type="region of interest" description="Disordered" evidence="1">
    <location>
        <begin position="249"/>
        <end position="285"/>
    </location>
</feature>
<evidence type="ECO:0000256" key="1">
    <source>
        <dbReference type="SAM" id="MobiDB-lite"/>
    </source>
</evidence>
<protein>
    <submittedName>
        <fullName evidence="3">Sequestosome 1</fullName>
    </submittedName>
</protein>
<feature type="compositionally biased region" description="Polar residues" evidence="1">
    <location>
        <begin position="217"/>
        <end position="228"/>
    </location>
</feature>
<reference evidence="3" key="1">
    <citation type="submission" date="2018-11" db="EMBL/GenBank/DDBJ databases">
        <authorList>
            <person name="Alioto T."/>
            <person name="Alioto T."/>
        </authorList>
    </citation>
    <scope>NUCLEOTIDE SEQUENCE</scope>
</reference>
<comment type="caution">
    <text evidence="3">The sequence shown here is derived from an EMBL/GenBank/DDBJ whole genome shotgun (WGS) entry which is preliminary data.</text>
</comment>
<keyword evidence="4" id="KW-1185">Reference proteome</keyword>
<dbReference type="Proteomes" id="UP000596742">
    <property type="component" value="Unassembled WGS sequence"/>
</dbReference>
<organism evidence="3 4">
    <name type="scientific">Mytilus galloprovincialis</name>
    <name type="common">Mediterranean mussel</name>
    <dbReference type="NCBI Taxonomy" id="29158"/>
    <lineage>
        <taxon>Eukaryota</taxon>
        <taxon>Metazoa</taxon>
        <taxon>Spiralia</taxon>
        <taxon>Lophotrochozoa</taxon>
        <taxon>Mollusca</taxon>
        <taxon>Bivalvia</taxon>
        <taxon>Autobranchia</taxon>
        <taxon>Pteriomorphia</taxon>
        <taxon>Mytilida</taxon>
        <taxon>Mytiloidea</taxon>
        <taxon>Mytilidae</taxon>
        <taxon>Mytilinae</taxon>
        <taxon>Mytilus</taxon>
    </lineage>
</organism>
<dbReference type="Pfam" id="PF00564">
    <property type="entry name" value="PB1"/>
    <property type="match status" value="1"/>
</dbReference>
<feature type="region of interest" description="Disordered" evidence="1">
    <location>
        <begin position="208"/>
        <end position="232"/>
    </location>
</feature>
<accession>A0A8B6C7V2</accession>
<dbReference type="InterPro" id="IPR000270">
    <property type="entry name" value="PB1_dom"/>
</dbReference>
<evidence type="ECO:0000313" key="3">
    <source>
        <dbReference type="EMBL" id="VDI00841.1"/>
    </source>
</evidence>
<proteinExistence type="predicted"/>
<dbReference type="SMART" id="SM00666">
    <property type="entry name" value="PB1"/>
    <property type="match status" value="1"/>
</dbReference>
<dbReference type="SUPFAM" id="SSF54277">
    <property type="entry name" value="CAD &amp; PB1 domains"/>
    <property type="match status" value="1"/>
</dbReference>
<dbReference type="PROSITE" id="PS51745">
    <property type="entry name" value="PB1"/>
    <property type="match status" value="1"/>
</dbReference>
<dbReference type="AlphaFoldDB" id="A0A8B6C7V2"/>
<gene>
    <name evidence="3" type="ORF">MGAL_10B039608</name>
</gene>
<dbReference type="OrthoDB" id="441278at2759"/>
<dbReference type="EMBL" id="UYJE01001277">
    <property type="protein sequence ID" value="VDI00841.1"/>
    <property type="molecule type" value="Genomic_DNA"/>
</dbReference>
<evidence type="ECO:0000259" key="2">
    <source>
        <dbReference type="PROSITE" id="PS51745"/>
    </source>
</evidence>
<feature type="compositionally biased region" description="Polar residues" evidence="1">
    <location>
        <begin position="254"/>
        <end position="268"/>
    </location>
</feature>
<name>A0A8B6C7V2_MYTGA</name>
<dbReference type="Gene3D" id="3.10.20.90">
    <property type="entry name" value="Phosphatidylinositol 3-kinase Catalytic Subunit, Chain A, domain 1"/>
    <property type="match status" value="1"/>
</dbReference>
<dbReference type="InterPro" id="IPR053793">
    <property type="entry name" value="PB1-like"/>
</dbReference>
<feature type="domain" description="PB1" evidence="2">
    <location>
        <begin position="30"/>
        <end position="112"/>
    </location>
</feature>
<sequence length="480" mass="56214">MNGIKSDDSFKCAFVATKIKLESTVKMPLVIKAAFIKGDETSEFRRFTVDENLSYEFLKRKITEIFTDKCELMWKDADGDLVSFSSDEELQEALDGVSARSGGIFRMFVTVDQQKYMKSVPQLKYCNTVNKHKGAGRRLHKAQMMKSPDFNVDQNNGRSIFKIRPSNHESALESFRFYHRRHGNKMQRKSNEEMEAWFNRRQQKWLKRQQEMEHSLNTRTEGNKNQNGENDRLQKRIWRIRNKLAQFEIGDLTPESTNQEGSMNSGPPSTRKEKVGRGRFGRQQGKFGIDKDNAVIKLKLKNHHRARSCPGRITGTISRAVQCGRFNAGRRFGKFGPHHHTAECHDRKCRNGHHGDKQLRNGPFKKNIRKMFVESLDKPDDYINDEMKTKRRCRRQENLEKKIHFRQMREENKKMPNAWRVKQRGLGNRHGHGMNYWIPRRMRLLNNLSELEEEKNLVQSELKHGCRHTPGGSIDCLHKV</sequence>
<evidence type="ECO:0000313" key="4">
    <source>
        <dbReference type="Proteomes" id="UP000596742"/>
    </source>
</evidence>